<dbReference type="Proteomes" id="UP000076858">
    <property type="component" value="Unassembled WGS sequence"/>
</dbReference>
<name>A0A162BTF4_9CRUS</name>
<evidence type="ECO:0000313" key="1">
    <source>
        <dbReference type="EMBL" id="KZR97220.1"/>
    </source>
</evidence>
<gene>
    <name evidence="1" type="ORF">APZ42_008031</name>
</gene>
<evidence type="ECO:0000313" key="2">
    <source>
        <dbReference type="Proteomes" id="UP000076858"/>
    </source>
</evidence>
<reference evidence="1 2" key="1">
    <citation type="submission" date="2016-03" db="EMBL/GenBank/DDBJ databases">
        <title>EvidentialGene: Evidence-directed Construction of Genes on Genomes.</title>
        <authorList>
            <person name="Gilbert D.G."/>
            <person name="Choi J.-H."/>
            <person name="Mockaitis K."/>
            <person name="Colbourne J."/>
            <person name="Pfrender M."/>
        </authorList>
    </citation>
    <scope>NUCLEOTIDE SEQUENCE [LARGE SCALE GENOMIC DNA]</scope>
    <source>
        <strain evidence="1 2">Xinb3</strain>
        <tissue evidence="1">Complete organism</tissue>
    </source>
</reference>
<keyword evidence="2" id="KW-1185">Reference proteome</keyword>
<comment type="caution">
    <text evidence="1">The sequence shown here is derived from an EMBL/GenBank/DDBJ whole genome shotgun (WGS) entry which is preliminary data.</text>
</comment>
<proteinExistence type="predicted"/>
<protein>
    <submittedName>
        <fullName evidence="1">Uncharacterized protein</fullName>
    </submittedName>
</protein>
<dbReference type="AlphaFoldDB" id="A0A162BTF4"/>
<sequence length="77" mass="8463">MCQPIGSSNGMVPFHCRVTYVLHNSKCLAIYYNGGEASIGDLICQLLVEMAKDMEWITISFPHSSLEPWGVHSCSGT</sequence>
<dbReference type="EMBL" id="LRGB01022248">
    <property type="protein sequence ID" value="KZR97220.1"/>
    <property type="molecule type" value="Genomic_DNA"/>
</dbReference>
<organism evidence="1 2">
    <name type="scientific">Daphnia magna</name>
    <dbReference type="NCBI Taxonomy" id="35525"/>
    <lineage>
        <taxon>Eukaryota</taxon>
        <taxon>Metazoa</taxon>
        <taxon>Ecdysozoa</taxon>
        <taxon>Arthropoda</taxon>
        <taxon>Crustacea</taxon>
        <taxon>Branchiopoda</taxon>
        <taxon>Diplostraca</taxon>
        <taxon>Cladocera</taxon>
        <taxon>Anomopoda</taxon>
        <taxon>Daphniidae</taxon>
        <taxon>Daphnia</taxon>
    </lineage>
</organism>
<accession>A0A162BTF4</accession>